<proteinExistence type="predicted"/>
<dbReference type="OrthoDB" id="275292at2"/>
<dbReference type="InterPro" id="IPR002645">
    <property type="entry name" value="STAS_dom"/>
</dbReference>
<dbReference type="HOGENOM" id="CLU_115403_6_3_0"/>
<dbReference type="STRING" id="886293.Sinac_5095"/>
<protein>
    <submittedName>
        <fullName evidence="2">Anti-anti-sigma regulatory factor (Antagonist of anti-sigma factor)</fullName>
    </submittedName>
</protein>
<evidence type="ECO:0000259" key="1">
    <source>
        <dbReference type="PROSITE" id="PS50801"/>
    </source>
</evidence>
<dbReference type="InterPro" id="IPR036513">
    <property type="entry name" value="STAS_dom_sf"/>
</dbReference>
<dbReference type="AlphaFoldDB" id="L0DJ04"/>
<dbReference type="eggNOG" id="COG1366">
    <property type="taxonomic scope" value="Bacteria"/>
</dbReference>
<dbReference type="GO" id="GO:0043856">
    <property type="term" value="F:anti-sigma factor antagonist activity"/>
    <property type="evidence" value="ECO:0007669"/>
    <property type="project" value="TreeGrafter"/>
</dbReference>
<organism evidence="2 3">
    <name type="scientific">Singulisphaera acidiphila (strain ATCC BAA-1392 / DSM 18658 / VKM B-2454 / MOB10)</name>
    <dbReference type="NCBI Taxonomy" id="886293"/>
    <lineage>
        <taxon>Bacteria</taxon>
        <taxon>Pseudomonadati</taxon>
        <taxon>Planctomycetota</taxon>
        <taxon>Planctomycetia</taxon>
        <taxon>Isosphaerales</taxon>
        <taxon>Isosphaeraceae</taxon>
        <taxon>Singulisphaera</taxon>
    </lineage>
</organism>
<keyword evidence="3" id="KW-1185">Reference proteome</keyword>
<dbReference type="SUPFAM" id="SSF52091">
    <property type="entry name" value="SpoIIaa-like"/>
    <property type="match status" value="1"/>
</dbReference>
<dbReference type="KEGG" id="saci:Sinac_5095"/>
<feature type="domain" description="STAS" evidence="1">
    <location>
        <begin position="46"/>
        <end position="151"/>
    </location>
</feature>
<dbReference type="PROSITE" id="PS50801">
    <property type="entry name" value="STAS"/>
    <property type="match status" value="1"/>
</dbReference>
<dbReference type="CDD" id="cd07043">
    <property type="entry name" value="STAS_anti-anti-sigma_factors"/>
    <property type="match status" value="1"/>
</dbReference>
<reference evidence="2 3" key="1">
    <citation type="submission" date="2012-02" db="EMBL/GenBank/DDBJ databases">
        <title>Complete sequence of chromosome of Singulisphaera acidiphila DSM 18658.</title>
        <authorList>
            <consortium name="US DOE Joint Genome Institute (JGI-PGF)"/>
            <person name="Lucas S."/>
            <person name="Copeland A."/>
            <person name="Lapidus A."/>
            <person name="Glavina del Rio T."/>
            <person name="Dalin E."/>
            <person name="Tice H."/>
            <person name="Bruce D."/>
            <person name="Goodwin L."/>
            <person name="Pitluck S."/>
            <person name="Peters L."/>
            <person name="Ovchinnikova G."/>
            <person name="Chertkov O."/>
            <person name="Kyrpides N."/>
            <person name="Mavromatis K."/>
            <person name="Ivanova N."/>
            <person name="Brettin T."/>
            <person name="Detter J.C."/>
            <person name="Han C."/>
            <person name="Larimer F."/>
            <person name="Land M."/>
            <person name="Hauser L."/>
            <person name="Markowitz V."/>
            <person name="Cheng J.-F."/>
            <person name="Hugenholtz P."/>
            <person name="Woyke T."/>
            <person name="Wu D."/>
            <person name="Tindall B."/>
            <person name="Pomrenke H."/>
            <person name="Brambilla E."/>
            <person name="Klenk H.-P."/>
            <person name="Eisen J.A."/>
        </authorList>
    </citation>
    <scope>NUCLEOTIDE SEQUENCE [LARGE SCALE GENOMIC DNA]</scope>
    <source>
        <strain evidence="3">ATCC BAA-1392 / DSM 18658 / VKM B-2454 / MOB10</strain>
    </source>
</reference>
<dbReference type="Proteomes" id="UP000010798">
    <property type="component" value="Chromosome"/>
</dbReference>
<dbReference type="PANTHER" id="PTHR33495:SF2">
    <property type="entry name" value="ANTI-SIGMA FACTOR ANTAGONIST TM_1081-RELATED"/>
    <property type="match status" value="1"/>
</dbReference>
<dbReference type="PANTHER" id="PTHR33495">
    <property type="entry name" value="ANTI-SIGMA FACTOR ANTAGONIST TM_1081-RELATED-RELATED"/>
    <property type="match status" value="1"/>
</dbReference>
<evidence type="ECO:0000313" key="3">
    <source>
        <dbReference type="Proteomes" id="UP000010798"/>
    </source>
</evidence>
<name>L0DJ04_SINAD</name>
<sequence>MWTAWRGSKLHGFAVAALHRVAKHPLGPALMNKPHSQDAFTIERHGDLTLISATPALESLEFGLEEQAAGMIIEQFRHQENPLVVFDLSLVDYFGSMFLALLLRCWKLVQARGGMMALAGVSTRAKELLRLTSLDMVWPIYASRQEAMEALLAD</sequence>
<gene>
    <name evidence="2" type="ordered locus">Sinac_5095</name>
</gene>
<evidence type="ECO:0000313" key="2">
    <source>
        <dbReference type="EMBL" id="AGA29247.1"/>
    </source>
</evidence>
<accession>L0DJ04</accession>
<dbReference type="Pfam" id="PF01740">
    <property type="entry name" value="STAS"/>
    <property type="match status" value="1"/>
</dbReference>
<dbReference type="EMBL" id="CP003364">
    <property type="protein sequence ID" value="AGA29247.1"/>
    <property type="molecule type" value="Genomic_DNA"/>
</dbReference>
<dbReference type="Gene3D" id="3.30.750.24">
    <property type="entry name" value="STAS domain"/>
    <property type="match status" value="1"/>
</dbReference>